<dbReference type="AlphaFoldDB" id="A0A9W6WS68"/>
<evidence type="ECO:0000313" key="1">
    <source>
        <dbReference type="EMBL" id="GMF15601.1"/>
    </source>
</evidence>
<name>A0A9W6WS68_9STRA</name>
<reference evidence="1" key="1">
    <citation type="submission" date="2023-04" db="EMBL/GenBank/DDBJ databases">
        <title>Phytophthora lilii NBRC 32176.</title>
        <authorList>
            <person name="Ichikawa N."/>
            <person name="Sato H."/>
            <person name="Tonouchi N."/>
        </authorList>
    </citation>
    <scope>NUCLEOTIDE SEQUENCE</scope>
    <source>
        <strain evidence="1">NBRC 32176</strain>
    </source>
</reference>
<comment type="caution">
    <text evidence="1">The sequence shown here is derived from an EMBL/GenBank/DDBJ whole genome shotgun (WGS) entry which is preliminary data.</text>
</comment>
<organism evidence="1 2">
    <name type="scientific">Phytophthora lilii</name>
    <dbReference type="NCBI Taxonomy" id="2077276"/>
    <lineage>
        <taxon>Eukaryota</taxon>
        <taxon>Sar</taxon>
        <taxon>Stramenopiles</taxon>
        <taxon>Oomycota</taxon>
        <taxon>Peronosporomycetes</taxon>
        <taxon>Peronosporales</taxon>
        <taxon>Peronosporaceae</taxon>
        <taxon>Phytophthora</taxon>
    </lineage>
</organism>
<proteinExistence type="predicted"/>
<sequence length="172" mass="18505">MRLIQAAESSSLSFGKFDAEALVVDRSLCCSHQHHRVHESNRVASTFLGHASVLSTEFELATAELPHDVVHTPAPPAEANGMHYAAVCHELSGSLNARPSPHIAGAAVCSAGSRFPVLLSAWHLDHESAAPLDLRRLCSPPRWSAGPSPWPCSLLAQRLERPMSAEHEKAAI</sequence>
<dbReference type="EMBL" id="BSXW01000226">
    <property type="protein sequence ID" value="GMF15601.1"/>
    <property type="molecule type" value="Genomic_DNA"/>
</dbReference>
<dbReference type="Proteomes" id="UP001165083">
    <property type="component" value="Unassembled WGS sequence"/>
</dbReference>
<keyword evidence="2" id="KW-1185">Reference proteome</keyword>
<protein>
    <submittedName>
        <fullName evidence="1">Unnamed protein product</fullName>
    </submittedName>
</protein>
<accession>A0A9W6WS68</accession>
<gene>
    <name evidence="1" type="ORF">Plil01_000539700</name>
</gene>
<evidence type="ECO:0000313" key="2">
    <source>
        <dbReference type="Proteomes" id="UP001165083"/>
    </source>
</evidence>